<dbReference type="EMBL" id="CM056741">
    <property type="protein sequence ID" value="KAJ8687533.1"/>
    <property type="molecule type" value="Genomic_DNA"/>
</dbReference>
<gene>
    <name evidence="1" type="ORF">QAD02_023327</name>
</gene>
<evidence type="ECO:0000313" key="1">
    <source>
        <dbReference type="EMBL" id="KAJ8687533.1"/>
    </source>
</evidence>
<name>A0ACC2PVL1_9HYME</name>
<accession>A0ACC2PVL1</accession>
<sequence>MVNGCESEPPVTRENGRNENDVACSSATQQTTTAGAKPKTTTIGTIALQSGGTRLVIALLRVRIQCQKNLAKLSDIQDFFNSLSIFTRNDDQSICISTLSKKRRLE</sequence>
<reference evidence="1" key="1">
    <citation type="submission" date="2023-04" db="EMBL/GenBank/DDBJ databases">
        <title>A chromosome-level genome assembly of the parasitoid wasp Eretmocerus hayati.</title>
        <authorList>
            <person name="Zhong Y."/>
            <person name="Liu S."/>
            <person name="Liu Y."/>
        </authorList>
    </citation>
    <scope>NUCLEOTIDE SEQUENCE</scope>
    <source>
        <strain evidence="1">ZJU_SS_LIU_2023</strain>
    </source>
</reference>
<comment type="caution">
    <text evidence="1">The sequence shown here is derived from an EMBL/GenBank/DDBJ whole genome shotgun (WGS) entry which is preliminary data.</text>
</comment>
<organism evidence="1 2">
    <name type="scientific">Eretmocerus hayati</name>
    <dbReference type="NCBI Taxonomy" id="131215"/>
    <lineage>
        <taxon>Eukaryota</taxon>
        <taxon>Metazoa</taxon>
        <taxon>Ecdysozoa</taxon>
        <taxon>Arthropoda</taxon>
        <taxon>Hexapoda</taxon>
        <taxon>Insecta</taxon>
        <taxon>Pterygota</taxon>
        <taxon>Neoptera</taxon>
        <taxon>Endopterygota</taxon>
        <taxon>Hymenoptera</taxon>
        <taxon>Apocrita</taxon>
        <taxon>Proctotrupomorpha</taxon>
        <taxon>Chalcidoidea</taxon>
        <taxon>Aphelinidae</taxon>
        <taxon>Aphelininae</taxon>
        <taxon>Eretmocerus</taxon>
    </lineage>
</organism>
<dbReference type="Proteomes" id="UP001239111">
    <property type="component" value="Chromosome 1"/>
</dbReference>
<protein>
    <submittedName>
        <fullName evidence="1">Uncharacterized protein</fullName>
    </submittedName>
</protein>
<proteinExistence type="predicted"/>
<keyword evidence="2" id="KW-1185">Reference proteome</keyword>
<evidence type="ECO:0000313" key="2">
    <source>
        <dbReference type="Proteomes" id="UP001239111"/>
    </source>
</evidence>